<dbReference type="AlphaFoldDB" id="A0A1V2I5G9"/>
<feature type="region of interest" description="Disordered" evidence="1">
    <location>
        <begin position="1"/>
        <end position="30"/>
    </location>
</feature>
<feature type="domain" description="Helix-hairpin-helix DNA-binding motif class 1" evidence="3">
    <location>
        <begin position="378"/>
        <end position="397"/>
    </location>
</feature>
<keyword evidence="5" id="KW-1185">Reference proteome</keyword>
<dbReference type="Gene3D" id="3.10.560.10">
    <property type="entry name" value="Outer membrane lipoprotein wza domain like"/>
    <property type="match status" value="1"/>
</dbReference>
<feature type="region of interest" description="Disordered" evidence="1">
    <location>
        <begin position="55"/>
        <end position="102"/>
    </location>
</feature>
<dbReference type="GO" id="GO:0006281">
    <property type="term" value="P:DNA repair"/>
    <property type="evidence" value="ECO:0007669"/>
    <property type="project" value="InterPro"/>
</dbReference>
<feature type="transmembrane region" description="Helical" evidence="2">
    <location>
        <begin position="207"/>
        <end position="227"/>
    </location>
</feature>
<dbReference type="Gene3D" id="1.10.150.320">
    <property type="entry name" value="Photosystem II 12 kDa extrinsic protein"/>
    <property type="match status" value="1"/>
</dbReference>
<accession>A0A1V2I5G9</accession>
<evidence type="ECO:0000313" key="5">
    <source>
        <dbReference type="Proteomes" id="UP000188929"/>
    </source>
</evidence>
<organism evidence="4 5">
    <name type="scientific">Pseudofrankia asymbiotica</name>
    <dbReference type="NCBI Taxonomy" id="1834516"/>
    <lineage>
        <taxon>Bacteria</taxon>
        <taxon>Bacillati</taxon>
        <taxon>Actinomycetota</taxon>
        <taxon>Actinomycetes</taxon>
        <taxon>Frankiales</taxon>
        <taxon>Frankiaceae</taxon>
        <taxon>Pseudofrankia</taxon>
    </lineage>
</organism>
<feature type="domain" description="Helix-hairpin-helix DNA-binding motif class 1" evidence="3">
    <location>
        <begin position="408"/>
        <end position="427"/>
    </location>
</feature>
<name>A0A1V2I5G9_9ACTN</name>
<dbReference type="InterPro" id="IPR003583">
    <property type="entry name" value="Hlx-hairpin-Hlx_DNA-bd_motif"/>
</dbReference>
<dbReference type="Proteomes" id="UP000188929">
    <property type="component" value="Unassembled WGS sequence"/>
</dbReference>
<dbReference type="PANTHER" id="PTHR21180">
    <property type="entry name" value="ENDONUCLEASE/EXONUCLEASE/PHOSPHATASE FAMILY DOMAIN-CONTAINING PROTEIN 1"/>
    <property type="match status" value="1"/>
</dbReference>
<evidence type="ECO:0000259" key="3">
    <source>
        <dbReference type="SMART" id="SM00278"/>
    </source>
</evidence>
<proteinExistence type="predicted"/>
<reference evidence="5" key="1">
    <citation type="submission" date="2016-10" db="EMBL/GenBank/DDBJ databases">
        <title>Frankia sp. NRRL B-16386 Genome sequencing.</title>
        <authorList>
            <person name="Ghodhbane-Gtari F."/>
            <person name="Swanson E."/>
            <person name="Gueddou A."/>
            <person name="Hezbri K."/>
            <person name="Ktari K."/>
            <person name="Nouioui I."/>
            <person name="Morris K."/>
            <person name="Simpson S."/>
            <person name="Abebe-Akele F."/>
            <person name="Thomas K."/>
            <person name="Gtari M."/>
            <person name="Tisa L.S."/>
        </authorList>
    </citation>
    <scope>NUCLEOTIDE SEQUENCE [LARGE SCALE GENOMIC DNA]</scope>
    <source>
        <strain evidence="5">NRRL B-16386</strain>
    </source>
</reference>
<keyword evidence="2" id="KW-0812">Transmembrane</keyword>
<dbReference type="InterPro" id="IPR019554">
    <property type="entry name" value="Soluble_ligand-bd"/>
</dbReference>
<keyword evidence="2" id="KW-1133">Transmembrane helix</keyword>
<evidence type="ECO:0000256" key="1">
    <source>
        <dbReference type="SAM" id="MobiDB-lite"/>
    </source>
</evidence>
<evidence type="ECO:0000313" key="4">
    <source>
        <dbReference type="EMBL" id="ONH24897.1"/>
    </source>
</evidence>
<feature type="compositionally biased region" description="Basic and acidic residues" evidence="1">
    <location>
        <begin position="1"/>
        <end position="13"/>
    </location>
</feature>
<gene>
    <name evidence="4" type="ORF">BL253_28935</name>
</gene>
<dbReference type="SUPFAM" id="SSF47781">
    <property type="entry name" value="RuvA domain 2-like"/>
    <property type="match status" value="1"/>
</dbReference>
<comment type="caution">
    <text evidence="4">The sequence shown here is derived from an EMBL/GenBank/DDBJ whole genome shotgun (WGS) entry which is preliminary data.</text>
</comment>
<dbReference type="Pfam" id="PF10531">
    <property type="entry name" value="SLBB"/>
    <property type="match status" value="1"/>
</dbReference>
<feature type="compositionally biased region" description="Gly residues" evidence="1">
    <location>
        <begin position="352"/>
        <end position="366"/>
    </location>
</feature>
<protein>
    <recommendedName>
        <fullName evidence="3">Helix-hairpin-helix DNA-binding motif class 1 domain-containing protein</fullName>
    </recommendedName>
</protein>
<dbReference type="STRING" id="1834516.BL253_28935"/>
<dbReference type="PANTHER" id="PTHR21180:SF32">
    <property type="entry name" value="ENDONUCLEASE_EXONUCLEASE_PHOSPHATASE FAMILY DOMAIN-CONTAINING PROTEIN 1"/>
    <property type="match status" value="1"/>
</dbReference>
<dbReference type="Pfam" id="PF12836">
    <property type="entry name" value="HHH_3"/>
    <property type="match status" value="1"/>
</dbReference>
<dbReference type="SMART" id="SM00278">
    <property type="entry name" value="HhH1"/>
    <property type="match status" value="2"/>
</dbReference>
<feature type="region of interest" description="Disordered" evidence="1">
    <location>
        <begin position="124"/>
        <end position="159"/>
    </location>
</feature>
<evidence type="ECO:0000256" key="2">
    <source>
        <dbReference type="SAM" id="Phobius"/>
    </source>
</evidence>
<feature type="region of interest" description="Disordered" evidence="1">
    <location>
        <begin position="338"/>
        <end position="371"/>
    </location>
</feature>
<dbReference type="GO" id="GO:0015628">
    <property type="term" value="P:protein secretion by the type II secretion system"/>
    <property type="evidence" value="ECO:0007669"/>
    <property type="project" value="TreeGrafter"/>
</dbReference>
<dbReference type="InterPro" id="IPR010994">
    <property type="entry name" value="RuvA_2-like"/>
</dbReference>
<feature type="compositionally biased region" description="Low complexity" evidence="1">
    <location>
        <begin position="341"/>
        <end position="351"/>
    </location>
</feature>
<sequence length="430" mass="42638">MTDQHLDRPDRVGRAAATGPGRGLIDASADRTLPGRAHLPDLSEFSLTALPASSDLLLTGPGEEEEPVAWAASDRGFLPGEDGPPGQEPADRGGDPAGWAASRRAVPPDIGALLGLRSVDSGLGATRRGSHPADDHDWAPGGPAGAQPWEDGGPPLGEPDGAYLGALDHGASFEREPEPAGHRRGRELGARLPAALRGAVLDPAARGAMVLALVALVAAAVAAFFAWHGRPVRIDTAAGGGTVRATAGTGAPAGAAWAGAASAAVSASGGASRSPTPAAEVVVDVAGLVREPGVVRLPAGARVIDAIERAGGVLPGTDTTGLALARQLVDGEQILVDGKPGRATAGPAADAGPGGAGGGPGGGSGTAGPVHLNTATAEQLDTLPGIGPVLAERIVRYREENGPFASPDQLAEVPGVGDQRLAELLPLIAL</sequence>
<dbReference type="EMBL" id="MOMC01000066">
    <property type="protein sequence ID" value="ONH24897.1"/>
    <property type="molecule type" value="Genomic_DNA"/>
</dbReference>
<dbReference type="GO" id="GO:0015627">
    <property type="term" value="C:type II protein secretion system complex"/>
    <property type="evidence" value="ECO:0007669"/>
    <property type="project" value="TreeGrafter"/>
</dbReference>
<dbReference type="RefSeq" id="WP_198946448.1">
    <property type="nucleotide sequence ID" value="NZ_MOMC01000066.1"/>
</dbReference>
<keyword evidence="2" id="KW-0472">Membrane</keyword>
<dbReference type="GO" id="GO:0003677">
    <property type="term" value="F:DNA binding"/>
    <property type="evidence" value="ECO:0007669"/>
    <property type="project" value="InterPro"/>
</dbReference>
<feature type="compositionally biased region" description="Low complexity" evidence="1">
    <location>
        <begin position="148"/>
        <end position="159"/>
    </location>
</feature>
<dbReference type="InterPro" id="IPR051675">
    <property type="entry name" value="Endo/Exo/Phosphatase_dom_1"/>
</dbReference>